<evidence type="ECO:0000313" key="2">
    <source>
        <dbReference type="EMBL" id="GLS21989.1"/>
    </source>
</evidence>
<sequence>MTKDACPSAVSAERLIARRAKEPSSNRLEDGSDREPSPCAARAPKKLRSDKVEAGGRRLGDMVKCGLKPGFE</sequence>
<dbReference type="EMBL" id="BSPC01000057">
    <property type="protein sequence ID" value="GLS21989.1"/>
    <property type="molecule type" value="Genomic_DNA"/>
</dbReference>
<evidence type="ECO:0000256" key="1">
    <source>
        <dbReference type="SAM" id="MobiDB-lite"/>
    </source>
</evidence>
<evidence type="ECO:0000313" key="3">
    <source>
        <dbReference type="Proteomes" id="UP001156882"/>
    </source>
</evidence>
<dbReference type="Proteomes" id="UP001156882">
    <property type="component" value="Unassembled WGS sequence"/>
</dbReference>
<reference evidence="3" key="1">
    <citation type="journal article" date="2019" name="Int. J. Syst. Evol. Microbiol.">
        <title>The Global Catalogue of Microorganisms (GCM) 10K type strain sequencing project: providing services to taxonomists for standard genome sequencing and annotation.</title>
        <authorList>
            <consortium name="The Broad Institute Genomics Platform"/>
            <consortium name="The Broad Institute Genome Sequencing Center for Infectious Disease"/>
            <person name="Wu L."/>
            <person name="Ma J."/>
        </authorList>
    </citation>
    <scope>NUCLEOTIDE SEQUENCE [LARGE SCALE GENOMIC DNA]</scope>
    <source>
        <strain evidence="3">NBRC 101365</strain>
    </source>
</reference>
<gene>
    <name evidence="2" type="ORF">GCM10007874_50060</name>
</gene>
<feature type="region of interest" description="Disordered" evidence="1">
    <location>
        <begin position="1"/>
        <end position="55"/>
    </location>
</feature>
<organism evidence="2 3">
    <name type="scientific">Labrys miyagiensis</name>
    <dbReference type="NCBI Taxonomy" id="346912"/>
    <lineage>
        <taxon>Bacteria</taxon>
        <taxon>Pseudomonadati</taxon>
        <taxon>Pseudomonadota</taxon>
        <taxon>Alphaproteobacteria</taxon>
        <taxon>Hyphomicrobiales</taxon>
        <taxon>Xanthobacteraceae</taxon>
        <taxon>Labrys</taxon>
    </lineage>
</organism>
<proteinExistence type="predicted"/>
<feature type="compositionally biased region" description="Basic and acidic residues" evidence="1">
    <location>
        <begin position="15"/>
        <end position="36"/>
    </location>
</feature>
<accession>A0ABQ6CTD1</accession>
<comment type="caution">
    <text evidence="2">The sequence shown here is derived from an EMBL/GenBank/DDBJ whole genome shotgun (WGS) entry which is preliminary data.</text>
</comment>
<protein>
    <submittedName>
        <fullName evidence="2">Uncharacterized protein</fullName>
    </submittedName>
</protein>
<name>A0ABQ6CTD1_9HYPH</name>
<keyword evidence="3" id="KW-1185">Reference proteome</keyword>